<dbReference type="RefSeq" id="WP_220195759.1">
    <property type="nucleotide sequence ID" value="NZ_BNJF01000002.1"/>
</dbReference>
<feature type="domain" description="Clp R" evidence="2">
    <location>
        <begin position="82"/>
        <end position="230"/>
    </location>
</feature>
<dbReference type="InterPro" id="IPR036628">
    <property type="entry name" value="Clp_N_dom_sf"/>
</dbReference>
<evidence type="ECO:0000259" key="2">
    <source>
        <dbReference type="PROSITE" id="PS51903"/>
    </source>
</evidence>
<dbReference type="PANTHER" id="PTHR47016">
    <property type="entry name" value="ATP-DEPENDENT CLP PROTEASE ATP-BINDING SUBUNIT CLPT1, CHLOROPLASTIC"/>
    <property type="match status" value="1"/>
</dbReference>
<dbReference type="AlphaFoldDB" id="A0A8J3MU88"/>
<dbReference type="SUPFAM" id="SSF81923">
    <property type="entry name" value="Double Clp-N motif"/>
    <property type="match status" value="1"/>
</dbReference>
<evidence type="ECO:0000256" key="1">
    <source>
        <dbReference type="PROSITE-ProRule" id="PRU01251"/>
    </source>
</evidence>
<accession>A0A8J3MU88</accession>
<dbReference type="NCBIfam" id="TIGR01764">
    <property type="entry name" value="excise"/>
    <property type="match status" value="1"/>
</dbReference>
<dbReference type="GO" id="GO:0003677">
    <property type="term" value="F:DNA binding"/>
    <property type="evidence" value="ECO:0007669"/>
    <property type="project" value="InterPro"/>
</dbReference>
<sequence length="279" mass="31470">MKPLLTSDELAEILKVDVVTIRRLVNRQEITAYRIGNEFRFTESDLEGYLQRQRLPAREEGNNLPGRFSGFLRKILGGAGQGDRFNFTKRALKVISLAYEESLELELNYVGTEHLLLGMLKEGEGIAALALREQRVSYEQVYELVKGINSESQSDLNKVGLTTRAKKVIKLSVDEAKRLGHAFIGTEHLLLSILREGEGLACGILKELMSEEKYTQLSEEVIQKAKLRRETQGKYAGVEEARQLLLNDEGKGLPCVNCGEFCPDHFKYCSNCGSRLREE</sequence>
<dbReference type="PROSITE" id="PS51903">
    <property type="entry name" value="CLP_R"/>
    <property type="match status" value="1"/>
</dbReference>
<dbReference type="Pfam" id="PF02861">
    <property type="entry name" value="Clp_N"/>
    <property type="match status" value="1"/>
</dbReference>
<keyword evidence="1" id="KW-0677">Repeat</keyword>
<reference evidence="3" key="1">
    <citation type="submission" date="2020-10" db="EMBL/GenBank/DDBJ databases">
        <title>Taxonomic study of unclassified bacteria belonging to the class Ktedonobacteria.</title>
        <authorList>
            <person name="Yabe S."/>
            <person name="Wang C.M."/>
            <person name="Zheng Y."/>
            <person name="Sakai Y."/>
            <person name="Cavaletti L."/>
            <person name="Monciardini P."/>
            <person name="Donadio S."/>
        </authorList>
    </citation>
    <scope>NUCLEOTIDE SEQUENCE</scope>
    <source>
        <strain evidence="3">SOSP1-1</strain>
    </source>
</reference>
<dbReference type="Proteomes" id="UP000612362">
    <property type="component" value="Unassembled WGS sequence"/>
</dbReference>
<evidence type="ECO:0000313" key="4">
    <source>
        <dbReference type="Proteomes" id="UP000612362"/>
    </source>
</evidence>
<dbReference type="InterPro" id="IPR041657">
    <property type="entry name" value="HTH_17"/>
</dbReference>
<dbReference type="EMBL" id="BNJF01000002">
    <property type="protein sequence ID" value="GHO46378.1"/>
    <property type="molecule type" value="Genomic_DNA"/>
</dbReference>
<dbReference type="SUPFAM" id="SSF46955">
    <property type="entry name" value="Putative DNA-binding domain"/>
    <property type="match status" value="1"/>
</dbReference>
<evidence type="ECO:0000313" key="3">
    <source>
        <dbReference type="EMBL" id="GHO46378.1"/>
    </source>
</evidence>
<protein>
    <recommendedName>
        <fullName evidence="2">Clp R domain-containing protein</fullName>
    </recommendedName>
</protein>
<name>A0A8J3MU88_9CHLR</name>
<keyword evidence="4" id="KW-1185">Reference proteome</keyword>
<comment type="caution">
    <text evidence="3">The sequence shown here is derived from an EMBL/GenBank/DDBJ whole genome shotgun (WGS) entry which is preliminary data.</text>
</comment>
<organism evidence="3 4">
    <name type="scientific">Ktedonospora formicarum</name>
    <dbReference type="NCBI Taxonomy" id="2778364"/>
    <lineage>
        <taxon>Bacteria</taxon>
        <taxon>Bacillati</taxon>
        <taxon>Chloroflexota</taxon>
        <taxon>Ktedonobacteria</taxon>
        <taxon>Ktedonobacterales</taxon>
        <taxon>Ktedonobacteraceae</taxon>
        <taxon>Ktedonospora</taxon>
    </lineage>
</organism>
<dbReference type="InterPro" id="IPR004176">
    <property type="entry name" value="Clp_R_N"/>
</dbReference>
<dbReference type="Gene3D" id="1.10.1780.10">
    <property type="entry name" value="Clp, N-terminal domain"/>
    <property type="match status" value="1"/>
</dbReference>
<proteinExistence type="predicted"/>
<dbReference type="InterPro" id="IPR009061">
    <property type="entry name" value="DNA-bd_dom_put_sf"/>
</dbReference>
<gene>
    <name evidence="3" type="ORF">KSX_45410</name>
</gene>
<dbReference type="Pfam" id="PF12728">
    <property type="entry name" value="HTH_17"/>
    <property type="match status" value="1"/>
</dbReference>
<dbReference type="InterPro" id="IPR010093">
    <property type="entry name" value="SinI_DNA-bd"/>
</dbReference>
<dbReference type="InterPro" id="IPR044217">
    <property type="entry name" value="CLPT1/2"/>
</dbReference>
<dbReference type="PANTHER" id="PTHR47016:SF5">
    <property type="entry name" value="CLP DOMAIN SUPERFAMILY PROTEIN"/>
    <property type="match status" value="1"/>
</dbReference>